<reference evidence="1" key="1">
    <citation type="submission" date="2013-04" db="EMBL/GenBank/DDBJ databases">
        <authorList>
            <person name="Qu J."/>
            <person name="Murali S.C."/>
            <person name="Bandaranaike D."/>
            <person name="Bellair M."/>
            <person name="Blankenburg K."/>
            <person name="Chao H."/>
            <person name="Dinh H."/>
            <person name="Doddapaneni H."/>
            <person name="Downs B."/>
            <person name="Dugan-Rocha S."/>
            <person name="Elkadiri S."/>
            <person name="Gnanaolivu R.D."/>
            <person name="Hernandez B."/>
            <person name="Javaid M."/>
            <person name="Jayaseelan J.C."/>
            <person name="Lee S."/>
            <person name="Li M."/>
            <person name="Ming W."/>
            <person name="Munidasa M."/>
            <person name="Muniz J."/>
            <person name="Nguyen L."/>
            <person name="Ongeri F."/>
            <person name="Osuji N."/>
            <person name="Pu L.-L."/>
            <person name="Puazo M."/>
            <person name="Qu C."/>
            <person name="Quiroz J."/>
            <person name="Raj R."/>
            <person name="Weissenberger G."/>
            <person name="Xin Y."/>
            <person name="Zou X."/>
            <person name="Han Y."/>
            <person name="Richards S."/>
            <person name="Worley K."/>
            <person name="Muzny D."/>
            <person name="Gibbs R."/>
        </authorList>
    </citation>
    <scope>NUCLEOTIDE SEQUENCE</scope>
    <source>
        <strain evidence="1">Sampled in the wild</strain>
    </source>
</reference>
<keyword evidence="2" id="KW-1185">Reference proteome</keyword>
<reference evidence="1" key="2">
    <citation type="submission" date="2017-10" db="EMBL/GenBank/DDBJ databases">
        <title>Ladona fulva Genome sequencing and assembly.</title>
        <authorList>
            <person name="Murali S."/>
            <person name="Richards S."/>
            <person name="Bandaranaike D."/>
            <person name="Bellair M."/>
            <person name="Blankenburg K."/>
            <person name="Chao H."/>
            <person name="Dinh H."/>
            <person name="Doddapaneni H."/>
            <person name="Dugan-Rocha S."/>
            <person name="Elkadiri S."/>
            <person name="Gnanaolivu R."/>
            <person name="Hernandez B."/>
            <person name="Skinner E."/>
            <person name="Javaid M."/>
            <person name="Lee S."/>
            <person name="Li M."/>
            <person name="Ming W."/>
            <person name="Munidasa M."/>
            <person name="Muniz J."/>
            <person name="Nguyen L."/>
            <person name="Hughes D."/>
            <person name="Osuji N."/>
            <person name="Pu L.-L."/>
            <person name="Puazo M."/>
            <person name="Qu C."/>
            <person name="Quiroz J."/>
            <person name="Raj R."/>
            <person name="Weissenberger G."/>
            <person name="Xin Y."/>
            <person name="Zou X."/>
            <person name="Han Y."/>
            <person name="Worley K."/>
            <person name="Muzny D."/>
            <person name="Gibbs R."/>
        </authorList>
    </citation>
    <scope>NUCLEOTIDE SEQUENCE</scope>
    <source>
        <strain evidence="1">Sampled in the wild</strain>
    </source>
</reference>
<accession>A0A8K0KQM0</accession>
<evidence type="ECO:0000313" key="1">
    <source>
        <dbReference type="EMBL" id="KAG8238598.1"/>
    </source>
</evidence>
<proteinExistence type="predicted"/>
<gene>
    <name evidence="1" type="ORF">J437_LFUL014626</name>
</gene>
<protein>
    <submittedName>
        <fullName evidence="1">Uncharacterized protein</fullName>
    </submittedName>
</protein>
<sequence>MSFDVFLQRFWEQEEVSSKSISLTPDEQTCEDHFLASNARNEGRYMSFLKLQQLRGSYSSAVKMLLKMENKFKTSPEFYCDFM</sequence>
<organism evidence="1 2">
    <name type="scientific">Ladona fulva</name>
    <name type="common">Scarce chaser dragonfly</name>
    <name type="synonym">Libellula fulva</name>
    <dbReference type="NCBI Taxonomy" id="123851"/>
    <lineage>
        <taxon>Eukaryota</taxon>
        <taxon>Metazoa</taxon>
        <taxon>Ecdysozoa</taxon>
        <taxon>Arthropoda</taxon>
        <taxon>Hexapoda</taxon>
        <taxon>Insecta</taxon>
        <taxon>Pterygota</taxon>
        <taxon>Palaeoptera</taxon>
        <taxon>Odonata</taxon>
        <taxon>Epiprocta</taxon>
        <taxon>Anisoptera</taxon>
        <taxon>Libelluloidea</taxon>
        <taxon>Libellulidae</taxon>
        <taxon>Ladona</taxon>
    </lineage>
</organism>
<dbReference type="EMBL" id="KZ309384">
    <property type="protein sequence ID" value="KAG8238598.1"/>
    <property type="molecule type" value="Genomic_DNA"/>
</dbReference>
<name>A0A8K0KQM0_LADFU</name>
<evidence type="ECO:0000313" key="2">
    <source>
        <dbReference type="Proteomes" id="UP000792457"/>
    </source>
</evidence>
<dbReference type="AlphaFoldDB" id="A0A8K0KQM0"/>
<dbReference type="OrthoDB" id="8194935at2759"/>
<dbReference type="Proteomes" id="UP000792457">
    <property type="component" value="Unassembled WGS sequence"/>
</dbReference>
<comment type="caution">
    <text evidence="1">The sequence shown here is derived from an EMBL/GenBank/DDBJ whole genome shotgun (WGS) entry which is preliminary data.</text>
</comment>